<accession>A0ABY8L5K2</accession>
<dbReference type="Gene3D" id="3.90.226.10">
    <property type="entry name" value="2-enoyl-CoA Hydratase, Chain A, domain 1"/>
    <property type="match status" value="1"/>
</dbReference>
<evidence type="ECO:0000313" key="1">
    <source>
        <dbReference type="EMBL" id="WGH75463.1"/>
    </source>
</evidence>
<name>A0ABY8L5K2_9FLAO</name>
<dbReference type="EMBL" id="CP122539">
    <property type="protein sequence ID" value="WGH75463.1"/>
    <property type="molecule type" value="Genomic_DNA"/>
</dbReference>
<dbReference type="RefSeq" id="WP_279651337.1">
    <property type="nucleotide sequence ID" value="NZ_CP122539.1"/>
</dbReference>
<dbReference type="Proteomes" id="UP001232001">
    <property type="component" value="Chromosome"/>
</dbReference>
<evidence type="ECO:0008006" key="3">
    <source>
        <dbReference type="Google" id="ProtNLM"/>
    </source>
</evidence>
<protein>
    <recommendedName>
        <fullName evidence="3">Tail specific protease domain-containing protein</fullName>
    </recommendedName>
</protein>
<dbReference type="Gene3D" id="3.30.750.44">
    <property type="match status" value="1"/>
</dbReference>
<keyword evidence="2" id="KW-1185">Reference proteome</keyword>
<organism evidence="1 2">
    <name type="scientific">Tenacibaculum tangerinum</name>
    <dbReference type="NCBI Taxonomy" id="3038772"/>
    <lineage>
        <taxon>Bacteria</taxon>
        <taxon>Pseudomonadati</taxon>
        <taxon>Bacteroidota</taxon>
        <taxon>Flavobacteriia</taxon>
        <taxon>Flavobacteriales</taxon>
        <taxon>Flavobacteriaceae</taxon>
        <taxon>Tenacibaculum</taxon>
    </lineage>
</organism>
<dbReference type="SUPFAM" id="SSF52096">
    <property type="entry name" value="ClpP/crotonase"/>
    <property type="match status" value="1"/>
</dbReference>
<gene>
    <name evidence="1" type="ORF">P8625_15555</name>
</gene>
<dbReference type="InterPro" id="IPR029045">
    <property type="entry name" value="ClpP/crotonase-like_dom_sf"/>
</dbReference>
<sequence>MTKKLILLFLFPFTIYSQTKITETEKYKQVCLIWGLMKYHHPDVSRGIYNWDLELISLLNSIEDIVEQEELNKELNYFITKYDNSATEFKNISINIDSEKIFKKNFKYDWIDEFAFNQEIKTRLVKLKNNSNIGDYYASSSKLTKMISFENEKGFLNFNPLLKNHRLLELYSFWNIIQYWDVNKYLTDINWIDNLDELIKSFINDKSIKEYEVSKLHMLAMLNDSHSYKTSMYFYETLFRYSPSFGVKVINDSLLVTSVYNETLTEKNNIDLGEIIVKINDTSISDYINTNFSKLISTSNDTYLRYRLNHLILRSSVDSLRVHSLDINGNLKEKKLKLYKSFKRENYKSLIQPEKTNWKKITAKITYINLANITSKEFAKILKQNKTDDGIILDLRNYPRNLKLNDFSKHFYPEKKSLSKYYFL</sequence>
<reference evidence="1 2" key="1">
    <citation type="submission" date="2023-04" db="EMBL/GenBank/DDBJ databases">
        <title>Tenacibaculum tangerinum sp. nov., isolated from sea tidal flat of South Korea.</title>
        <authorList>
            <person name="Lee S.H."/>
            <person name="Kim J.-J."/>
        </authorList>
    </citation>
    <scope>NUCLEOTIDE SEQUENCE [LARGE SCALE GENOMIC DNA]</scope>
    <source>
        <strain evidence="1 2">GRR-S3-23</strain>
    </source>
</reference>
<proteinExistence type="predicted"/>
<evidence type="ECO:0000313" key="2">
    <source>
        <dbReference type="Proteomes" id="UP001232001"/>
    </source>
</evidence>
<dbReference type="InterPro" id="IPR036034">
    <property type="entry name" value="PDZ_sf"/>
</dbReference>
<dbReference type="Gene3D" id="2.30.42.10">
    <property type="match status" value="1"/>
</dbReference>